<accession>A0ABT1Q5M1</accession>
<name>A0ABT1Q5M1_9ACTN</name>
<gene>
    <name evidence="1" type="ORF">NGB36_32845</name>
</gene>
<keyword evidence="2" id="KW-1185">Reference proteome</keyword>
<reference evidence="1" key="1">
    <citation type="submission" date="2022-06" db="EMBL/GenBank/DDBJ databases">
        <title>Draft genome sequence of Streptomyces sp. RB6PN25 isolated from peat swamp forest in Thailand.</title>
        <authorList>
            <person name="Duangmal K."/>
            <person name="Klaysubun C."/>
        </authorList>
    </citation>
    <scope>NUCLEOTIDE SEQUENCE</scope>
    <source>
        <strain evidence="1">RB6PN25</strain>
    </source>
</reference>
<dbReference type="RefSeq" id="WP_255924344.1">
    <property type="nucleotide sequence ID" value="NZ_JANFNG010000075.1"/>
</dbReference>
<dbReference type="EMBL" id="JANFNG010000075">
    <property type="protein sequence ID" value="MCQ4085219.1"/>
    <property type="molecule type" value="Genomic_DNA"/>
</dbReference>
<protein>
    <recommendedName>
        <fullName evidence="3">Restriction endonuclease</fullName>
    </recommendedName>
</protein>
<proteinExistence type="predicted"/>
<evidence type="ECO:0008006" key="3">
    <source>
        <dbReference type="Google" id="ProtNLM"/>
    </source>
</evidence>
<dbReference type="Proteomes" id="UP001057702">
    <property type="component" value="Unassembled WGS sequence"/>
</dbReference>
<evidence type="ECO:0000313" key="1">
    <source>
        <dbReference type="EMBL" id="MCQ4085219.1"/>
    </source>
</evidence>
<sequence length="332" mass="36884">MPRNPLFSTYRTGENRVTSSTMAVFERIDLALVQELLETATGGAGELPTVSFHNQVTTDEAVPDARISARFTWWFETKTTRGAYTGEGHGRSQLRAHARQLDGDPSARLFVLTPDPARPTWFTQLDGIGPHVRDRVLWLSFRDLATATEAVVTNPARLVGEQTRFLLYELIALYEAEGLLTSDDTVIVAARSAWPEYQRLAAYVCQPERSFREGLTHFGFYADGVIQPVLARIRTHHPAVLLTHEEAERYRADGHTELAQLIGALVEEGYRPEGNSNGVILLSAPDDPDTVQLGKPVINDTVTASGRPWAWTLGQRYTSLDRLKAAARTSEL</sequence>
<comment type="caution">
    <text evidence="1">The sequence shown here is derived from an EMBL/GenBank/DDBJ whole genome shotgun (WGS) entry which is preliminary data.</text>
</comment>
<organism evidence="1 2">
    <name type="scientific">Streptomyces humicola</name>
    <dbReference type="NCBI Taxonomy" id="2953240"/>
    <lineage>
        <taxon>Bacteria</taxon>
        <taxon>Bacillati</taxon>
        <taxon>Actinomycetota</taxon>
        <taxon>Actinomycetes</taxon>
        <taxon>Kitasatosporales</taxon>
        <taxon>Streptomycetaceae</taxon>
        <taxon>Streptomyces</taxon>
    </lineage>
</organism>
<evidence type="ECO:0000313" key="2">
    <source>
        <dbReference type="Proteomes" id="UP001057702"/>
    </source>
</evidence>